<dbReference type="Proteomes" id="UP000248627">
    <property type="component" value="Unassembled WGS sequence"/>
</dbReference>
<organism evidence="2 3">
    <name type="scientific">Micromonospora endophytica</name>
    <dbReference type="NCBI Taxonomy" id="515350"/>
    <lineage>
        <taxon>Bacteria</taxon>
        <taxon>Bacillati</taxon>
        <taxon>Actinomycetota</taxon>
        <taxon>Actinomycetes</taxon>
        <taxon>Micromonosporales</taxon>
        <taxon>Micromonosporaceae</taxon>
        <taxon>Micromonospora</taxon>
    </lineage>
</organism>
<dbReference type="OrthoDB" id="3406085at2"/>
<feature type="domain" description="DUF7144" evidence="1">
    <location>
        <begin position="17"/>
        <end position="127"/>
    </location>
</feature>
<sequence>MRAPVADDRTVPPARPWLASTLLTGAGLVDILTAYANTLTDPYVVLAEDGTHHLDITGWAWLHLAVGVATLLAGLAVLTGGRRWALVGIGAAVAGIGTGVVLLPYQPVRAVIAMGLYAVAVRLLVRRLRARADEQLPASR</sequence>
<comment type="caution">
    <text evidence="2">The sequence shown here is derived from an EMBL/GenBank/DDBJ whole genome shotgun (WGS) entry which is preliminary data.</text>
</comment>
<keyword evidence="3" id="KW-1185">Reference proteome</keyword>
<reference evidence="2 3" key="1">
    <citation type="submission" date="2018-01" db="EMBL/GenBank/DDBJ databases">
        <title>Draft genome sequence of Jishengella endophytica.</title>
        <authorList>
            <person name="Sahin N."/>
            <person name="Ay H."/>
            <person name="Saygin H."/>
        </authorList>
    </citation>
    <scope>NUCLEOTIDE SEQUENCE [LARGE SCALE GENOMIC DNA]</scope>
    <source>
        <strain evidence="2 3">DSM 45430</strain>
    </source>
</reference>
<protein>
    <recommendedName>
        <fullName evidence="1">DUF7144 domain-containing protein</fullName>
    </recommendedName>
</protein>
<evidence type="ECO:0000259" key="1">
    <source>
        <dbReference type="Pfam" id="PF23636"/>
    </source>
</evidence>
<evidence type="ECO:0000313" key="3">
    <source>
        <dbReference type="Proteomes" id="UP000248627"/>
    </source>
</evidence>
<gene>
    <name evidence="2" type="ORF">C1I93_09765</name>
</gene>
<accession>A0A2W2CHT1</accession>
<evidence type="ECO:0000313" key="2">
    <source>
        <dbReference type="EMBL" id="PZF98122.1"/>
    </source>
</evidence>
<dbReference type="RefSeq" id="WP_111242923.1">
    <property type="nucleotide sequence ID" value="NZ_AP023358.1"/>
</dbReference>
<dbReference type="Pfam" id="PF23636">
    <property type="entry name" value="DUF7144"/>
    <property type="match status" value="1"/>
</dbReference>
<dbReference type="AlphaFoldDB" id="A0A2W2CHT1"/>
<name>A0A2W2CHT1_9ACTN</name>
<dbReference type="InterPro" id="IPR055568">
    <property type="entry name" value="DUF7144"/>
</dbReference>
<dbReference type="EMBL" id="POTX01000046">
    <property type="protein sequence ID" value="PZF98122.1"/>
    <property type="molecule type" value="Genomic_DNA"/>
</dbReference>
<proteinExistence type="predicted"/>